<dbReference type="InParanoid" id="X1W3T1"/>
<dbReference type="RefSeq" id="XP_001471202.1">
    <property type="nucleotide sequence ID" value="XM_001471152.1"/>
</dbReference>
<dbReference type="EMBL" id="GG662809">
    <property type="protein sequence ID" value="EDK31928.1"/>
    <property type="molecule type" value="Genomic_DNA"/>
</dbReference>
<gene>
    <name evidence="2" type="ORF">TTHERM_00633339</name>
</gene>
<name>X1W3T1_TETTS</name>
<keyword evidence="3" id="KW-1185">Reference proteome</keyword>
<sequence length="133" mass="14548">MKIIVLLLVVLQVIAVNAIDFPTNVPSWTTQEQFNNFATCMKQVISGDPCAKSSNQASCISSATDYLNCWAPCFWVTDYTSFKTCQNSCDNKAKSADQTLVSYVNSSDQCFGKLNSSLLALSAFILAAFSLLF</sequence>
<protein>
    <recommendedName>
        <fullName evidence="4">Transmembrane protein</fullName>
    </recommendedName>
</protein>
<dbReference type="KEGG" id="tet:TTHERM_00633339"/>
<keyword evidence="1" id="KW-0732">Signal</keyword>
<dbReference type="Proteomes" id="UP000009168">
    <property type="component" value="Unassembled WGS sequence"/>
</dbReference>
<evidence type="ECO:0000313" key="3">
    <source>
        <dbReference type="Proteomes" id="UP000009168"/>
    </source>
</evidence>
<proteinExistence type="predicted"/>
<reference evidence="3" key="1">
    <citation type="journal article" date="2006" name="PLoS Biol.">
        <title>Macronuclear genome sequence of the ciliate Tetrahymena thermophila, a model eukaryote.</title>
        <authorList>
            <person name="Eisen J.A."/>
            <person name="Coyne R.S."/>
            <person name="Wu M."/>
            <person name="Wu D."/>
            <person name="Thiagarajan M."/>
            <person name="Wortman J.R."/>
            <person name="Badger J.H."/>
            <person name="Ren Q."/>
            <person name="Amedeo P."/>
            <person name="Jones K.M."/>
            <person name="Tallon L.J."/>
            <person name="Delcher A.L."/>
            <person name="Salzberg S.L."/>
            <person name="Silva J.C."/>
            <person name="Haas B.J."/>
            <person name="Majoros W.H."/>
            <person name="Farzad M."/>
            <person name="Carlton J.M."/>
            <person name="Smith R.K. Jr."/>
            <person name="Garg J."/>
            <person name="Pearlman R.E."/>
            <person name="Karrer K.M."/>
            <person name="Sun L."/>
            <person name="Manning G."/>
            <person name="Elde N.C."/>
            <person name="Turkewitz A.P."/>
            <person name="Asai D.J."/>
            <person name="Wilkes D.E."/>
            <person name="Wang Y."/>
            <person name="Cai H."/>
            <person name="Collins K."/>
            <person name="Stewart B.A."/>
            <person name="Lee S.R."/>
            <person name="Wilamowska K."/>
            <person name="Weinberg Z."/>
            <person name="Ruzzo W.L."/>
            <person name="Wloga D."/>
            <person name="Gaertig J."/>
            <person name="Frankel J."/>
            <person name="Tsao C.-C."/>
            <person name="Gorovsky M.A."/>
            <person name="Keeling P.J."/>
            <person name="Waller R.F."/>
            <person name="Patron N.J."/>
            <person name="Cherry J.M."/>
            <person name="Stover N.A."/>
            <person name="Krieger C.J."/>
            <person name="del Toro C."/>
            <person name="Ryder H.F."/>
            <person name="Williamson S.C."/>
            <person name="Barbeau R.A."/>
            <person name="Hamilton E.P."/>
            <person name="Orias E."/>
        </authorList>
    </citation>
    <scope>NUCLEOTIDE SEQUENCE [LARGE SCALE GENOMIC DNA]</scope>
    <source>
        <strain evidence="3">SB210</strain>
    </source>
</reference>
<organism evidence="2 3">
    <name type="scientific">Tetrahymena thermophila (strain SB210)</name>
    <dbReference type="NCBI Taxonomy" id="312017"/>
    <lineage>
        <taxon>Eukaryota</taxon>
        <taxon>Sar</taxon>
        <taxon>Alveolata</taxon>
        <taxon>Ciliophora</taxon>
        <taxon>Intramacronucleata</taxon>
        <taxon>Oligohymenophorea</taxon>
        <taxon>Hymenostomatida</taxon>
        <taxon>Tetrahymenina</taxon>
        <taxon>Tetrahymenidae</taxon>
        <taxon>Tetrahymena</taxon>
    </lineage>
</organism>
<accession>X1W3T1</accession>
<dbReference type="AlphaFoldDB" id="X1W3T1"/>
<evidence type="ECO:0008006" key="4">
    <source>
        <dbReference type="Google" id="ProtNLM"/>
    </source>
</evidence>
<evidence type="ECO:0000256" key="1">
    <source>
        <dbReference type="SAM" id="SignalP"/>
    </source>
</evidence>
<dbReference type="GeneID" id="24442772"/>
<feature type="signal peptide" evidence="1">
    <location>
        <begin position="1"/>
        <end position="18"/>
    </location>
</feature>
<evidence type="ECO:0000313" key="2">
    <source>
        <dbReference type="EMBL" id="EDK31928.1"/>
    </source>
</evidence>
<feature type="chain" id="PRO_5004948094" description="Transmembrane protein" evidence="1">
    <location>
        <begin position="19"/>
        <end position="133"/>
    </location>
</feature>